<gene>
    <name evidence="1" type="ORF">OESDEN_04592</name>
</gene>
<dbReference type="Proteomes" id="UP000053660">
    <property type="component" value="Unassembled WGS sequence"/>
</dbReference>
<dbReference type="PIRSF" id="PIRSF008153">
    <property type="entry name" value="FMR1_interacting"/>
    <property type="match status" value="1"/>
</dbReference>
<dbReference type="AlphaFoldDB" id="A0A0B1TI02"/>
<reference evidence="1 2" key="1">
    <citation type="submission" date="2014-03" db="EMBL/GenBank/DDBJ databases">
        <title>Draft genome of the hookworm Oesophagostomum dentatum.</title>
        <authorList>
            <person name="Mitreva M."/>
        </authorList>
    </citation>
    <scope>NUCLEOTIDE SEQUENCE [LARGE SCALE GENOMIC DNA]</scope>
    <source>
        <strain evidence="1 2">OD-Hann</strain>
    </source>
</reference>
<dbReference type="EMBL" id="KN549958">
    <property type="protein sequence ID" value="KHJ95462.1"/>
    <property type="molecule type" value="Genomic_DNA"/>
</dbReference>
<keyword evidence="2" id="KW-1185">Reference proteome</keyword>
<dbReference type="GO" id="GO:0030833">
    <property type="term" value="P:regulation of actin filament polymerization"/>
    <property type="evidence" value="ECO:0007669"/>
    <property type="project" value="InterPro"/>
</dbReference>
<accession>A0A0B1TI02</accession>
<evidence type="ECO:0000313" key="1">
    <source>
        <dbReference type="EMBL" id="KHJ95462.1"/>
    </source>
</evidence>
<name>A0A0B1TI02_OESDE</name>
<proteinExistence type="predicted"/>
<dbReference type="PRINTS" id="PR01698">
    <property type="entry name" value="CYTOFMRPINTP"/>
</dbReference>
<protein>
    <submittedName>
        <fullName evidence="1">Uncharacterized protein</fullName>
    </submittedName>
</protein>
<sequence>MAQEEVQDLLAAAAFTNVIPKPPAKNVAEQEKQLVKLEEKYSRIQLTNVVEKFGDDKQIAISREAELMTKERLCCGLNIFDMFLRRIRQMIGDDPIWVGGYPPNGVMWVDECVEFHRVWSALQFFICHPRTNEDERLVEELFGDSLQWAGMTVICLLGQQRRFEILDFSYHLHRVQKLDGKDDTINGVRLSRMVERIRRFQLLNSQITTILTNYLFPNEEFEEENVREFMPPTHPSLTGQYPVES</sequence>
<dbReference type="PANTHER" id="PTHR12195">
    <property type="entry name" value="CYTOPLASMIC FMR1-INTERACTING PROTEIN-RELATED"/>
    <property type="match status" value="1"/>
</dbReference>
<dbReference type="GO" id="GO:0031267">
    <property type="term" value="F:small GTPase binding"/>
    <property type="evidence" value="ECO:0007669"/>
    <property type="project" value="InterPro"/>
</dbReference>
<dbReference type="InterPro" id="IPR008081">
    <property type="entry name" value="Cytoplasmic_FMR1-int"/>
</dbReference>
<evidence type="ECO:0000313" key="2">
    <source>
        <dbReference type="Proteomes" id="UP000053660"/>
    </source>
</evidence>
<dbReference type="OrthoDB" id="10265867at2759"/>
<dbReference type="Pfam" id="PF05994">
    <property type="entry name" value="FragX_IP"/>
    <property type="match status" value="1"/>
</dbReference>
<organism evidence="1 2">
    <name type="scientific">Oesophagostomum dentatum</name>
    <name type="common">Nodular worm</name>
    <dbReference type="NCBI Taxonomy" id="61180"/>
    <lineage>
        <taxon>Eukaryota</taxon>
        <taxon>Metazoa</taxon>
        <taxon>Ecdysozoa</taxon>
        <taxon>Nematoda</taxon>
        <taxon>Chromadorea</taxon>
        <taxon>Rhabditida</taxon>
        <taxon>Rhabditina</taxon>
        <taxon>Rhabditomorpha</taxon>
        <taxon>Strongyloidea</taxon>
        <taxon>Strongylidae</taxon>
        <taxon>Oesophagostomum</taxon>
    </lineage>
</organism>